<dbReference type="GO" id="GO:0004519">
    <property type="term" value="F:endonuclease activity"/>
    <property type="evidence" value="ECO:0007669"/>
    <property type="project" value="UniProtKB-KW"/>
</dbReference>
<name>A0ABS3Y8J5_9BACT</name>
<reference evidence="3" key="1">
    <citation type="submission" date="2021-03" db="EMBL/GenBank/DDBJ databases">
        <title>Assistant Professor.</title>
        <authorList>
            <person name="Huq M.A."/>
        </authorList>
    </citation>
    <scope>NUCLEOTIDE SEQUENCE [LARGE SCALE GENOMIC DNA]</scope>
    <source>
        <strain evidence="3">MAH-28</strain>
    </source>
</reference>
<organism evidence="2 3">
    <name type="scientific">Chitinophaga chungangae</name>
    <dbReference type="NCBI Taxonomy" id="2821488"/>
    <lineage>
        <taxon>Bacteria</taxon>
        <taxon>Pseudomonadati</taxon>
        <taxon>Bacteroidota</taxon>
        <taxon>Chitinophagia</taxon>
        <taxon>Chitinophagales</taxon>
        <taxon>Chitinophagaceae</taxon>
        <taxon>Chitinophaga</taxon>
    </lineage>
</organism>
<gene>
    <name evidence="2" type="ORF">J7I43_02080</name>
</gene>
<dbReference type="Proteomes" id="UP000679126">
    <property type="component" value="Unassembled WGS sequence"/>
</dbReference>
<comment type="caution">
    <text evidence="2">The sequence shown here is derived from an EMBL/GenBank/DDBJ whole genome shotgun (WGS) entry which is preliminary data.</text>
</comment>
<dbReference type="Gene3D" id="3.40.50.300">
    <property type="entry name" value="P-loop containing nucleotide triphosphate hydrolases"/>
    <property type="match status" value="1"/>
</dbReference>
<dbReference type="EC" id="3.1.21.-" evidence="2"/>
<accession>A0ABS3Y8J5</accession>
<dbReference type="GO" id="GO:0016787">
    <property type="term" value="F:hydrolase activity"/>
    <property type="evidence" value="ECO:0007669"/>
    <property type="project" value="UniProtKB-KW"/>
</dbReference>
<dbReference type="EMBL" id="JAGHKP010000001">
    <property type="protein sequence ID" value="MBO9150976.1"/>
    <property type="molecule type" value="Genomic_DNA"/>
</dbReference>
<dbReference type="Gene3D" id="4.10.860.10">
    <property type="entry name" value="UVR domain"/>
    <property type="match status" value="1"/>
</dbReference>
<keyword evidence="2" id="KW-0378">Hydrolase</keyword>
<dbReference type="Pfam" id="PF04471">
    <property type="entry name" value="Mrr_cat"/>
    <property type="match status" value="1"/>
</dbReference>
<dbReference type="Gene3D" id="3.40.1350.10">
    <property type="match status" value="1"/>
</dbReference>
<evidence type="ECO:0000259" key="1">
    <source>
        <dbReference type="Pfam" id="PF04471"/>
    </source>
</evidence>
<dbReference type="SUPFAM" id="SSF52980">
    <property type="entry name" value="Restriction endonuclease-like"/>
    <property type="match status" value="1"/>
</dbReference>
<sequence>MDWKELETKVADIFKLFGYDVTADTKIDAAQTDAIATSHNKFKPRILIECKFHESAGKVGINEVENFKARVLTLRMKGKIDQGYLITNTGFTASAKESLSDAASYVFLMSYDDLLHQMIDVDYYLKNFVERYEKERLQRYVDLRIIDISQLQTLNYNYVIEELMRMEIEFHSTQRFGMFYEDLDIRAYLEKGRPLSARSRRARESIEAWRKAIFEKIDLFSSYISSFTGSDQNVSIVLADFGGGKSTSLEHTMYCLAKAKLENIGNGQQKIPLLLTLKHYNKVPDIDSMLINFFTTEIGYSNINLQVFKRMNELGHFVILLDGFDEMAKLVTPIERKLTFIEICKLVTPNNKVILSSRPGYFPENKEFGELLRKYLPRKKGDGTKKYCGIHVPDNCRIACLQLMDTAKINEYIKKAIDSGDKDKIEGILRHKSVRDLAARPVLLNIISETYDDLKDLPDEEVSLKKLYDIYTSKWINREEDKGLFRVLINADEKLAFIVLLAVQMHEQDSLEVHFSVLDKLIRDRFGIDNQEKVDHFSHDIRTCAFLNRDDQGNYAFIHRSFLEYFVAREFYNFRAPIYGDRFYKLFSDGILSFIDIYDKTFGDIFSSLKEYRLVKNEVVKKQKFEMAANLREAEKDLYGKIQGTWPDFKDIAALNSDYRQKLGEFVIE</sequence>
<keyword evidence="3" id="KW-1185">Reference proteome</keyword>
<evidence type="ECO:0000313" key="3">
    <source>
        <dbReference type="Proteomes" id="UP000679126"/>
    </source>
</evidence>
<dbReference type="RefSeq" id="WP_209142724.1">
    <property type="nucleotide sequence ID" value="NZ_JAGHKP010000001.1"/>
</dbReference>
<protein>
    <submittedName>
        <fullName evidence="2">Restriction endonuclease</fullName>
        <ecNumber evidence="2">3.1.21.-</ecNumber>
    </submittedName>
</protein>
<feature type="domain" description="Restriction endonuclease type IV Mrr" evidence="1">
    <location>
        <begin position="1"/>
        <end position="116"/>
    </location>
</feature>
<dbReference type="InterPro" id="IPR027417">
    <property type="entry name" value="P-loop_NTPase"/>
</dbReference>
<dbReference type="InterPro" id="IPR011335">
    <property type="entry name" value="Restrct_endonuc-II-like"/>
</dbReference>
<evidence type="ECO:0000313" key="2">
    <source>
        <dbReference type="EMBL" id="MBO9150976.1"/>
    </source>
</evidence>
<dbReference type="InterPro" id="IPR007560">
    <property type="entry name" value="Restrct_endonuc_IV_Mrr"/>
</dbReference>
<proteinExistence type="predicted"/>
<keyword evidence="2" id="KW-0540">Nuclease</keyword>
<keyword evidence="2" id="KW-0255">Endonuclease</keyword>
<dbReference type="InterPro" id="IPR011856">
    <property type="entry name" value="tRNA_endonuc-like_dom_sf"/>
</dbReference>